<accession>A0ABP7WSE4</accession>
<sequence length="63" mass="6314">MSCAVKHWNAGTYVAMCARGDAQILLNVVAEAHPDTNGSPCAVIAPPADAPFLGAAPGGPPWG</sequence>
<dbReference type="Proteomes" id="UP001500683">
    <property type="component" value="Unassembled WGS sequence"/>
</dbReference>
<evidence type="ECO:0000313" key="1">
    <source>
        <dbReference type="EMBL" id="GAA4094924.1"/>
    </source>
</evidence>
<comment type="caution">
    <text evidence="1">The sequence shown here is derived from an EMBL/GenBank/DDBJ whole genome shotgun (WGS) entry which is preliminary data.</text>
</comment>
<gene>
    <name evidence="1" type="ORF">GCM10022214_67200</name>
</gene>
<proteinExistence type="predicted"/>
<reference evidence="2" key="1">
    <citation type="journal article" date="2019" name="Int. J. Syst. Evol. Microbiol.">
        <title>The Global Catalogue of Microorganisms (GCM) 10K type strain sequencing project: providing services to taxonomists for standard genome sequencing and annotation.</title>
        <authorList>
            <consortium name="The Broad Institute Genomics Platform"/>
            <consortium name="The Broad Institute Genome Sequencing Center for Infectious Disease"/>
            <person name="Wu L."/>
            <person name="Ma J."/>
        </authorList>
    </citation>
    <scope>NUCLEOTIDE SEQUENCE [LARGE SCALE GENOMIC DNA]</scope>
    <source>
        <strain evidence="2">JCM 16702</strain>
    </source>
</reference>
<evidence type="ECO:0000313" key="2">
    <source>
        <dbReference type="Proteomes" id="UP001500683"/>
    </source>
</evidence>
<keyword evidence="2" id="KW-1185">Reference proteome</keyword>
<organism evidence="1 2">
    <name type="scientific">Actinomadura miaoliensis</name>
    <dbReference type="NCBI Taxonomy" id="430685"/>
    <lineage>
        <taxon>Bacteria</taxon>
        <taxon>Bacillati</taxon>
        <taxon>Actinomycetota</taxon>
        <taxon>Actinomycetes</taxon>
        <taxon>Streptosporangiales</taxon>
        <taxon>Thermomonosporaceae</taxon>
        <taxon>Actinomadura</taxon>
    </lineage>
</organism>
<name>A0ABP7WSE4_9ACTN</name>
<protein>
    <submittedName>
        <fullName evidence="1">Uncharacterized protein</fullName>
    </submittedName>
</protein>
<dbReference type="EMBL" id="BAAAZG010000052">
    <property type="protein sequence ID" value="GAA4094924.1"/>
    <property type="molecule type" value="Genomic_DNA"/>
</dbReference>